<protein>
    <recommendedName>
        <fullName evidence="3">DUF4142 domain-containing protein</fullName>
    </recommendedName>
</protein>
<evidence type="ECO:0000313" key="4">
    <source>
        <dbReference type="EMBL" id="KIC93792.1"/>
    </source>
</evidence>
<dbReference type="RefSeq" id="WP_039141440.1">
    <property type="nucleotide sequence ID" value="NZ_JSVC01000017.1"/>
</dbReference>
<dbReference type="STRING" id="1349421.OI18_15625"/>
<evidence type="ECO:0000256" key="2">
    <source>
        <dbReference type="SAM" id="SignalP"/>
    </source>
</evidence>
<dbReference type="PANTHER" id="PTHR38593:SF1">
    <property type="entry name" value="BLR2558 PROTEIN"/>
    <property type="match status" value="1"/>
</dbReference>
<dbReference type="PROSITE" id="PS51257">
    <property type="entry name" value="PROKAR_LIPOPROTEIN"/>
    <property type="match status" value="1"/>
</dbReference>
<keyword evidence="2" id="KW-0732">Signal</keyword>
<evidence type="ECO:0000256" key="1">
    <source>
        <dbReference type="SAM" id="MobiDB-lite"/>
    </source>
</evidence>
<feature type="compositionally biased region" description="Polar residues" evidence="1">
    <location>
        <begin position="27"/>
        <end position="39"/>
    </location>
</feature>
<feature type="region of interest" description="Disordered" evidence="1">
    <location>
        <begin position="23"/>
        <end position="62"/>
    </location>
</feature>
<dbReference type="PANTHER" id="PTHR38593">
    <property type="entry name" value="BLR2558 PROTEIN"/>
    <property type="match status" value="1"/>
</dbReference>
<feature type="domain" description="DUF4142" evidence="3">
    <location>
        <begin position="68"/>
        <end position="201"/>
    </location>
</feature>
<dbReference type="Proteomes" id="UP000031408">
    <property type="component" value="Unassembled WGS sequence"/>
</dbReference>
<comment type="caution">
    <text evidence="4">The sequence shown here is derived from an EMBL/GenBank/DDBJ whole genome shotgun (WGS) entry which is preliminary data.</text>
</comment>
<gene>
    <name evidence="4" type="ORF">OI18_15625</name>
</gene>
<keyword evidence="5" id="KW-1185">Reference proteome</keyword>
<dbReference type="OrthoDB" id="883203at2"/>
<dbReference type="Gene3D" id="1.20.1260.10">
    <property type="match status" value="1"/>
</dbReference>
<name>A0A0C1L189_9BACT</name>
<proteinExistence type="predicted"/>
<organism evidence="4 5">
    <name type="scientific">Flavihumibacter solisilvae</name>
    <dbReference type="NCBI Taxonomy" id="1349421"/>
    <lineage>
        <taxon>Bacteria</taxon>
        <taxon>Pseudomonadati</taxon>
        <taxon>Bacteroidota</taxon>
        <taxon>Chitinophagia</taxon>
        <taxon>Chitinophagales</taxon>
        <taxon>Chitinophagaceae</taxon>
        <taxon>Flavihumibacter</taxon>
    </lineage>
</organism>
<dbReference type="AlphaFoldDB" id="A0A0C1L189"/>
<evidence type="ECO:0000313" key="5">
    <source>
        <dbReference type="Proteomes" id="UP000031408"/>
    </source>
</evidence>
<feature type="signal peptide" evidence="2">
    <location>
        <begin position="1"/>
        <end position="23"/>
    </location>
</feature>
<evidence type="ECO:0000259" key="3">
    <source>
        <dbReference type="Pfam" id="PF13628"/>
    </source>
</evidence>
<feature type="compositionally biased region" description="Basic and acidic residues" evidence="1">
    <location>
        <begin position="53"/>
        <end position="62"/>
    </location>
</feature>
<dbReference type="EMBL" id="JSVC01000017">
    <property type="protein sequence ID" value="KIC93792.1"/>
    <property type="molecule type" value="Genomic_DNA"/>
</dbReference>
<dbReference type="InterPro" id="IPR012347">
    <property type="entry name" value="Ferritin-like"/>
</dbReference>
<dbReference type="InterPro" id="IPR025419">
    <property type="entry name" value="DUF4142"/>
</dbReference>
<reference evidence="4 5" key="1">
    <citation type="submission" date="2014-11" db="EMBL/GenBank/DDBJ databases">
        <title>Genome sequence of Flavihumibacter solisilvae 3-3.</title>
        <authorList>
            <person name="Zhou G."/>
            <person name="Li M."/>
            <person name="Wang G."/>
        </authorList>
    </citation>
    <scope>NUCLEOTIDE SEQUENCE [LARGE SCALE GENOMIC DNA]</scope>
    <source>
        <strain evidence="4 5">3-3</strain>
    </source>
</reference>
<feature type="chain" id="PRO_5002134655" description="DUF4142 domain-containing protein" evidence="2">
    <location>
        <begin position="24"/>
        <end position="208"/>
    </location>
</feature>
<sequence>MKTIKLLFFLAMSVGIVSLTACGDGTRTGSDGNDTTNVVTPGYDDPNPAAQDVNKDKDTTNRAAFSDDDRKFVEDMVESNYAEIKLATLAQEKSTNSEVKQVAKQLESDHSAALTKLKQIAESKSLTVPGAESDKARNQAERFAEKKADKFDKDWCKEMMDKHDASIKKLEKEQNDADDADLKAWITETLPVIRSHHDKLMACHSKLK</sequence>
<accession>A0A0C1L189</accession>
<dbReference type="Pfam" id="PF13628">
    <property type="entry name" value="DUF4142"/>
    <property type="match status" value="1"/>
</dbReference>